<dbReference type="SMR" id="Q727X6"/>
<feature type="domain" description="Baseplate protein J-like barrel" evidence="2">
    <location>
        <begin position="89"/>
        <end position="169"/>
    </location>
</feature>
<dbReference type="Pfam" id="PF04865">
    <property type="entry name" value="Baseplate_J"/>
    <property type="match status" value="1"/>
</dbReference>
<dbReference type="PATRIC" id="fig|882.5.peg.2466"/>
<evidence type="ECO:0000313" key="6">
    <source>
        <dbReference type="Proteomes" id="UP000002194"/>
    </source>
</evidence>
<dbReference type="PaxDb" id="882-DVU_2728"/>
<dbReference type="InterPro" id="IPR006949">
    <property type="entry name" value="Barrel_Baseplate_J-like"/>
</dbReference>
<name>Q727X6_NITV2</name>
<dbReference type="STRING" id="882.DVU_2728"/>
<reference evidence="5 6" key="1">
    <citation type="journal article" date="2004" name="Nat. Biotechnol.">
        <title>The genome sequence of the anaerobic, sulfate-reducing bacterium Desulfovibrio vulgaris Hildenborough.</title>
        <authorList>
            <person name="Heidelberg J.F."/>
            <person name="Seshadri R."/>
            <person name="Haveman S.A."/>
            <person name="Hemme C.L."/>
            <person name="Paulsen I.T."/>
            <person name="Kolonay J.F."/>
            <person name="Eisen J.A."/>
            <person name="Ward N."/>
            <person name="Methe B."/>
            <person name="Brinkac L.M."/>
            <person name="Daugherty S.C."/>
            <person name="Deboy R.T."/>
            <person name="Dodson R.J."/>
            <person name="Durkin A.S."/>
            <person name="Madupu R."/>
            <person name="Nelson W.C."/>
            <person name="Sullivan S.A."/>
            <person name="Fouts D."/>
            <person name="Haft D.H."/>
            <person name="Selengut J."/>
            <person name="Peterson J.D."/>
            <person name="Davidsen T.M."/>
            <person name="Zafar N."/>
            <person name="Zhou L."/>
            <person name="Radune D."/>
            <person name="Dimitrov G."/>
            <person name="Hance M."/>
            <person name="Tran K."/>
            <person name="Khouri H."/>
            <person name="Gill J."/>
            <person name="Utterback T.R."/>
            <person name="Feldblyum T.V."/>
            <person name="Wall J.D."/>
            <person name="Voordouw G."/>
            <person name="Fraser C.M."/>
        </authorList>
    </citation>
    <scope>NUCLEOTIDE SEQUENCE [LARGE SCALE GENOMIC DNA]</scope>
    <source>
        <strain evidence="6">ATCC 29579 / DSM 644 / NCIMB 8303 / VKM B-1760 / Hildenborough</strain>
    </source>
</reference>
<comment type="similarity">
    <text evidence="1">Belongs to the Mu gp47/PBSX XkdT family.</text>
</comment>
<evidence type="ECO:0000259" key="2">
    <source>
        <dbReference type="Pfam" id="PF04865"/>
    </source>
</evidence>
<protein>
    <submittedName>
        <fullName evidence="5">Tail protein, putative</fullName>
    </submittedName>
</protein>
<dbReference type="OrthoDB" id="7565172at2"/>
<feature type="domain" description="Baseplate J-like C-terminal" evidence="4">
    <location>
        <begin position="267"/>
        <end position="350"/>
    </location>
</feature>
<dbReference type="EMBL" id="AE017285">
    <property type="protein sequence ID" value="AAS97200.1"/>
    <property type="molecule type" value="Genomic_DNA"/>
</dbReference>
<dbReference type="AlphaFoldDB" id="Q727X6"/>
<dbReference type="PANTHER" id="PTHR37829">
    <property type="entry name" value="PHAGE-LIKE ELEMENT PBSX PROTEIN XKDT"/>
    <property type="match status" value="1"/>
</dbReference>
<keyword evidence="6" id="KW-1185">Reference proteome</keyword>
<dbReference type="InterPro" id="IPR052399">
    <property type="entry name" value="Phage_Baseplate_Assmbl_Protein"/>
</dbReference>
<dbReference type="Pfam" id="PF26079">
    <property type="entry name" value="Baseplate_J_C"/>
    <property type="match status" value="1"/>
</dbReference>
<sequence length="353" mass="37064">MPYIIPTFEEIRAAILRDVKNLLPDADTGPDSDAFIRASSTASAVYGLYQHQLWMARQILPDTADTAYLESHAALRGITRKPATKATGTLTLTGTPGAAVPAGTEARHIATGATFRTTATVTLAENGTASAPCEASVAGAMPDYTAETVLLTAPPPGVQSTASLALTGGTDTETDAELLERLLFHFRNPPGGGNRYDYKRWALEVPGVTGAWVYPLRRGLGTVDVAVLSAGGLPTPELLAAAQARIDERRPVACKDARVLAPTPLAVDVRVRVRLAGTTLPVVTTQVREALAAHFGGYEPGGQVVRSRLEAIISGIPGVADRDLTAPSANVQAVVDASRVEWPRLGTVTVEAM</sequence>
<dbReference type="InterPro" id="IPR058531">
    <property type="entry name" value="Baseplate_J_M"/>
</dbReference>
<dbReference type="PANTHER" id="PTHR37829:SF3">
    <property type="entry name" value="PROTEIN JAYE-RELATED"/>
    <property type="match status" value="1"/>
</dbReference>
<evidence type="ECO:0000259" key="4">
    <source>
        <dbReference type="Pfam" id="PF26079"/>
    </source>
</evidence>
<dbReference type="Pfam" id="PF26078">
    <property type="entry name" value="Baseplate_J_M"/>
    <property type="match status" value="1"/>
</dbReference>
<accession>Q727X6</accession>
<dbReference type="RefSeq" id="WP_010939995.1">
    <property type="nucleotide sequence ID" value="NC_002937.3"/>
</dbReference>
<dbReference type="InterPro" id="IPR058530">
    <property type="entry name" value="Baseplate_J-like_C"/>
</dbReference>
<evidence type="ECO:0000259" key="3">
    <source>
        <dbReference type="Pfam" id="PF26078"/>
    </source>
</evidence>
<evidence type="ECO:0000313" key="5">
    <source>
        <dbReference type="EMBL" id="AAS97200.1"/>
    </source>
</evidence>
<feature type="domain" description="Baseplate J-like central" evidence="3">
    <location>
        <begin position="191"/>
        <end position="254"/>
    </location>
</feature>
<dbReference type="eggNOG" id="COG3299">
    <property type="taxonomic scope" value="Bacteria"/>
</dbReference>
<dbReference type="KEGG" id="dvu:DVU_2728"/>
<dbReference type="PhylomeDB" id="Q727X6"/>
<dbReference type="EnsemblBacteria" id="AAS97200">
    <property type="protein sequence ID" value="AAS97200"/>
    <property type="gene ID" value="DVU_2728"/>
</dbReference>
<dbReference type="Proteomes" id="UP000002194">
    <property type="component" value="Chromosome"/>
</dbReference>
<evidence type="ECO:0000256" key="1">
    <source>
        <dbReference type="ARBA" id="ARBA00038087"/>
    </source>
</evidence>
<dbReference type="HOGENOM" id="CLU_039609_1_0_7"/>
<proteinExistence type="inferred from homology"/>
<organism evidence="5 6">
    <name type="scientific">Nitratidesulfovibrio vulgaris (strain ATCC 29579 / DSM 644 / CCUG 34227 / NCIMB 8303 / VKM B-1760 / Hildenborough)</name>
    <name type="common">Desulfovibrio vulgaris</name>
    <dbReference type="NCBI Taxonomy" id="882"/>
    <lineage>
        <taxon>Bacteria</taxon>
        <taxon>Pseudomonadati</taxon>
        <taxon>Thermodesulfobacteriota</taxon>
        <taxon>Desulfovibrionia</taxon>
        <taxon>Desulfovibrionales</taxon>
        <taxon>Desulfovibrionaceae</taxon>
        <taxon>Nitratidesulfovibrio</taxon>
    </lineage>
</organism>
<gene>
    <name evidence="5" type="ordered locus">DVU_2728</name>
</gene>